<reference evidence="2 3" key="1">
    <citation type="submission" date="2019-12" db="EMBL/GenBank/DDBJ databases">
        <title>Genomic-based taxomic classification of the family Erythrobacteraceae.</title>
        <authorList>
            <person name="Xu L."/>
        </authorList>
    </citation>
    <scope>NUCLEOTIDE SEQUENCE [LARGE SCALE GENOMIC DNA]</scope>
    <source>
        <strain evidence="2 3">DSM 17792</strain>
    </source>
</reference>
<dbReference type="Proteomes" id="UP000448199">
    <property type="component" value="Unassembled WGS sequence"/>
</dbReference>
<sequence>MAACASLMGGCANGAPRGQFSRVLANAPGAAQPSELVAREIAMLQCAKEIGQVEAMAEFAADGAMVLAETGEIPVSDLRTLRGDWRAASWTPKSVWVSCDARFAVSEGRFAAADGKVGDYVTTWREDSSGDYVWVHNAATLDDPQPEKVPLAAARDDEIVVEALISVKGHVTDCDRPAGSPPPGAAPMRETLSPDGRLSWRWSTSGPERIFRLYAWTEGAWTLVLDRQWPLERSK</sequence>
<dbReference type="EMBL" id="WTYC01000006">
    <property type="protein sequence ID" value="MXO49045.1"/>
    <property type="molecule type" value="Genomic_DNA"/>
</dbReference>
<dbReference type="RefSeq" id="WP_237453092.1">
    <property type="nucleotide sequence ID" value="NZ_WTYC01000006.1"/>
</dbReference>
<comment type="caution">
    <text evidence="2">The sequence shown here is derived from an EMBL/GenBank/DDBJ whole genome shotgun (WGS) entry which is preliminary data.</text>
</comment>
<evidence type="ECO:0000256" key="1">
    <source>
        <dbReference type="SAM" id="MobiDB-lite"/>
    </source>
</evidence>
<dbReference type="AlphaFoldDB" id="A0A844XSE5"/>
<organism evidence="2 3">
    <name type="scientific">Qipengyuania vulgaris</name>
    <dbReference type="NCBI Taxonomy" id="291985"/>
    <lineage>
        <taxon>Bacteria</taxon>
        <taxon>Pseudomonadati</taxon>
        <taxon>Pseudomonadota</taxon>
        <taxon>Alphaproteobacteria</taxon>
        <taxon>Sphingomonadales</taxon>
        <taxon>Erythrobacteraceae</taxon>
        <taxon>Qipengyuania</taxon>
    </lineage>
</organism>
<evidence type="ECO:0000313" key="3">
    <source>
        <dbReference type="Proteomes" id="UP000448199"/>
    </source>
</evidence>
<keyword evidence="3" id="KW-1185">Reference proteome</keyword>
<name>A0A844XSE5_9SPHN</name>
<gene>
    <name evidence="2" type="ORF">GRI69_12325</name>
</gene>
<protein>
    <submittedName>
        <fullName evidence="2">Uncharacterized protein</fullName>
    </submittedName>
</protein>
<proteinExistence type="predicted"/>
<evidence type="ECO:0000313" key="2">
    <source>
        <dbReference type="EMBL" id="MXO49045.1"/>
    </source>
</evidence>
<accession>A0A844XSE5</accession>
<feature type="region of interest" description="Disordered" evidence="1">
    <location>
        <begin position="175"/>
        <end position="199"/>
    </location>
</feature>